<dbReference type="Proteomes" id="UP000789739">
    <property type="component" value="Unassembled WGS sequence"/>
</dbReference>
<accession>A0A9N9H5U4</accession>
<evidence type="ECO:0000313" key="2">
    <source>
        <dbReference type="Proteomes" id="UP000789739"/>
    </source>
</evidence>
<gene>
    <name evidence="1" type="ORF">PBRASI_LOCUS10672</name>
</gene>
<evidence type="ECO:0000313" key="1">
    <source>
        <dbReference type="EMBL" id="CAG8658836.1"/>
    </source>
</evidence>
<dbReference type="OrthoDB" id="10609813at2759"/>
<comment type="caution">
    <text evidence="1">The sequence shown here is derived from an EMBL/GenBank/DDBJ whole genome shotgun (WGS) entry which is preliminary data.</text>
</comment>
<dbReference type="AlphaFoldDB" id="A0A9N9H5U4"/>
<feature type="non-terminal residue" evidence="1">
    <location>
        <position position="1"/>
    </location>
</feature>
<keyword evidence="2" id="KW-1185">Reference proteome</keyword>
<sequence>MAERVDTGICRAFQGEQDNYAFRSYGKEGPSTRHVSTDLDHYGLGCSESSLELRPSAFKEHDIRRTDRICYEESGTVSQKHNDNTTERTPASINSERHMVEKTKRENDTMHIRHINPLSSTHEQTVGSVERCPNRRKLKKSRHCLGNCAESVPWEAMRGNPQSHKKRVVLYTRTLALPKKVQQAFNVKELFDAFEDKSRIATFIDYEVLNGDLKELIYYVTCVAEFGFDHIIIVGEADCGMIFLD</sequence>
<name>A0A9N9H5U4_9GLOM</name>
<proteinExistence type="predicted"/>
<protein>
    <submittedName>
        <fullName evidence="1">8478_t:CDS:1</fullName>
    </submittedName>
</protein>
<organism evidence="1 2">
    <name type="scientific">Paraglomus brasilianum</name>
    <dbReference type="NCBI Taxonomy" id="144538"/>
    <lineage>
        <taxon>Eukaryota</taxon>
        <taxon>Fungi</taxon>
        <taxon>Fungi incertae sedis</taxon>
        <taxon>Mucoromycota</taxon>
        <taxon>Glomeromycotina</taxon>
        <taxon>Glomeromycetes</taxon>
        <taxon>Paraglomerales</taxon>
        <taxon>Paraglomeraceae</taxon>
        <taxon>Paraglomus</taxon>
    </lineage>
</organism>
<dbReference type="EMBL" id="CAJVPI010003472">
    <property type="protein sequence ID" value="CAG8658836.1"/>
    <property type="molecule type" value="Genomic_DNA"/>
</dbReference>
<reference evidence="1" key="1">
    <citation type="submission" date="2021-06" db="EMBL/GenBank/DDBJ databases">
        <authorList>
            <person name="Kallberg Y."/>
            <person name="Tangrot J."/>
            <person name="Rosling A."/>
        </authorList>
    </citation>
    <scope>NUCLEOTIDE SEQUENCE</scope>
    <source>
        <strain evidence="1">BR232B</strain>
    </source>
</reference>